<evidence type="ECO:0000256" key="1">
    <source>
        <dbReference type="SAM" id="Coils"/>
    </source>
</evidence>
<dbReference type="Proteomes" id="UP001058072">
    <property type="component" value="Chromosome"/>
</dbReference>
<dbReference type="RefSeq" id="WP_055244534.1">
    <property type="nucleotide sequence ID" value="NZ_CP071249.1"/>
</dbReference>
<dbReference type="EMBL" id="CP071250">
    <property type="protein sequence ID" value="UUF08534.1"/>
    <property type="molecule type" value="Genomic_DNA"/>
</dbReference>
<proteinExistence type="predicted"/>
<evidence type="ECO:0000313" key="3">
    <source>
        <dbReference type="EMBL" id="UUF08534.1"/>
    </source>
</evidence>
<name>A0A9Q9FIT4_9FIRM</name>
<evidence type="ECO:0000313" key="2">
    <source>
        <dbReference type="EMBL" id="UUF04973.1"/>
    </source>
</evidence>
<dbReference type="Proteomes" id="UP001058016">
    <property type="component" value="Chromosome"/>
</dbReference>
<reference evidence="3 4" key="1">
    <citation type="submission" date="2021-03" db="EMBL/GenBank/DDBJ databases">
        <title>Comparative Genomics and Metabolomics in the genus Turicibacter.</title>
        <authorList>
            <person name="Maki J."/>
            <person name="Looft T."/>
        </authorList>
    </citation>
    <scope>NUCLEOTIDE SEQUENCE</scope>
    <source>
        <strain evidence="3">ISU324</strain>
        <strain evidence="2 4">MMM721</strain>
    </source>
</reference>
<keyword evidence="1" id="KW-0175">Coiled coil</keyword>
<feature type="coiled-coil region" evidence="1">
    <location>
        <begin position="119"/>
        <end position="146"/>
    </location>
</feature>
<dbReference type="NCBIfam" id="NF038048">
    <property type="entry name" value="DIP1984_fam"/>
    <property type="match status" value="1"/>
</dbReference>
<dbReference type="Gene3D" id="6.10.320.10">
    <property type="match status" value="1"/>
</dbReference>
<dbReference type="Pfam" id="PF20935">
    <property type="entry name" value="DUF6847"/>
    <property type="match status" value="1"/>
</dbReference>
<dbReference type="AlphaFoldDB" id="A0A9Q9FIT4"/>
<gene>
    <name evidence="2" type="ORF">J0J69_07395</name>
    <name evidence="3" type="ORF">J0J70_00335</name>
</gene>
<protein>
    <submittedName>
        <fullName evidence="3">DIP1984 family protein</fullName>
    </submittedName>
</protein>
<dbReference type="EMBL" id="CP071249">
    <property type="protein sequence ID" value="UUF04973.1"/>
    <property type="molecule type" value="Genomic_DNA"/>
</dbReference>
<dbReference type="InterPro" id="IPR047741">
    <property type="entry name" value="DIP1984-like"/>
</dbReference>
<evidence type="ECO:0000313" key="4">
    <source>
        <dbReference type="Proteomes" id="UP001058016"/>
    </source>
</evidence>
<organism evidence="3 5">
    <name type="scientific">Turicibacter bilis</name>
    <dbReference type="NCBI Taxonomy" id="2735723"/>
    <lineage>
        <taxon>Bacteria</taxon>
        <taxon>Bacillati</taxon>
        <taxon>Bacillota</taxon>
        <taxon>Erysipelotrichia</taxon>
        <taxon>Erysipelotrichales</taxon>
        <taxon>Turicibacteraceae</taxon>
        <taxon>Turicibacter</taxon>
    </lineage>
</organism>
<sequence length="150" mass="17663">MKLAEALLLKSDYQRDIYELKTKIIHCSKIQEGEESLVNPDDLLSKLDEVFNKLELITKRINYTNSQIIINGQTLVDLILTRDAIKMKRKILTTLLDEATIKQDRYSQSEIKFVTIIDVLNIQRQIDDLSKRFRELDTQIQQLNWTHDLM</sequence>
<accession>A0A9Q9FIT4</accession>
<dbReference type="CDD" id="cd12208">
    <property type="entry name" value="DIP1984-like"/>
    <property type="match status" value="1"/>
</dbReference>
<evidence type="ECO:0000313" key="5">
    <source>
        <dbReference type="Proteomes" id="UP001058072"/>
    </source>
</evidence>
<keyword evidence="4" id="KW-1185">Reference proteome</keyword>